<dbReference type="STRING" id="1460663.A0A177BUL7"/>
<evidence type="ECO:0000313" key="1">
    <source>
        <dbReference type="EMBL" id="OAF99153.1"/>
    </source>
</evidence>
<organism evidence="1 2">
    <name type="scientific">Paraphaeosphaeria sporulosa</name>
    <dbReference type="NCBI Taxonomy" id="1460663"/>
    <lineage>
        <taxon>Eukaryota</taxon>
        <taxon>Fungi</taxon>
        <taxon>Dikarya</taxon>
        <taxon>Ascomycota</taxon>
        <taxon>Pezizomycotina</taxon>
        <taxon>Dothideomycetes</taxon>
        <taxon>Pleosporomycetidae</taxon>
        <taxon>Pleosporales</taxon>
        <taxon>Massarineae</taxon>
        <taxon>Didymosphaeriaceae</taxon>
        <taxon>Paraphaeosphaeria</taxon>
    </lineage>
</organism>
<proteinExistence type="predicted"/>
<accession>A0A177BUL7</accession>
<dbReference type="InParanoid" id="A0A177BUL7"/>
<keyword evidence="2" id="KW-1185">Reference proteome</keyword>
<protein>
    <submittedName>
        <fullName evidence="1">Uncharacterized protein</fullName>
    </submittedName>
</protein>
<dbReference type="AlphaFoldDB" id="A0A177BUL7"/>
<sequence>MHCNDLPSKDILNSNLTGVSTPALSLSLKYAPVEAEWVSIKRSEIAAEKDTPRSHFDALSRDMQRNCTIVSVKGVGYFKNGPGTSRPTAAKLSKETGSPPSVISLIHPPPGGFHGPILASSVVLAGESCGAYITFHGQTFAPVPIPAGATFLNPQADLASCLPSWNENREFDIWSESALYVKPGFPVDAIWPSNPPREELYCGASFFAHPMVSPCTTKSWVDSPPLWFGVGQERLADSAMVVAQTAASDGVCAFCGISTKQCHIVGHSSC</sequence>
<dbReference type="InterPro" id="IPR029058">
    <property type="entry name" value="AB_hydrolase_fold"/>
</dbReference>
<dbReference type="Gene3D" id="3.40.50.1820">
    <property type="entry name" value="alpha/beta hydrolase"/>
    <property type="match status" value="1"/>
</dbReference>
<dbReference type="SUPFAM" id="SSF53474">
    <property type="entry name" value="alpha/beta-Hydrolases"/>
    <property type="match status" value="1"/>
</dbReference>
<name>A0A177BUL7_9PLEO</name>
<dbReference type="RefSeq" id="XP_018029519.1">
    <property type="nucleotide sequence ID" value="XM_018186150.1"/>
</dbReference>
<dbReference type="OrthoDB" id="5354320at2759"/>
<dbReference type="GeneID" id="28769636"/>
<dbReference type="EMBL" id="KV441563">
    <property type="protein sequence ID" value="OAF99153.1"/>
    <property type="molecule type" value="Genomic_DNA"/>
</dbReference>
<gene>
    <name evidence="1" type="ORF">CC84DRAFT_419607</name>
</gene>
<reference evidence="1 2" key="1">
    <citation type="submission" date="2016-05" db="EMBL/GenBank/DDBJ databases">
        <title>Comparative analysis of secretome profiles of manganese(II)-oxidizing ascomycete fungi.</title>
        <authorList>
            <consortium name="DOE Joint Genome Institute"/>
            <person name="Zeiner C.A."/>
            <person name="Purvine S.O."/>
            <person name="Zink E.M."/>
            <person name="Wu S."/>
            <person name="Pasa-Tolic L."/>
            <person name="Chaput D.L."/>
            <person name="Haridas S."/>
            <person name="Grigoriev I.V."/>
            <person name="Santelli C.M."/>
            <person name="Hansel C.M."/>
        </authorList>
    </citation>
    <scope>NUCLEOTIDE SEQUENCE [LARGE SCALE GENOMIC DNA]</scope>
    <source>
        <strain evidence="1 2">AP3s5-JAC2a</strain>
    </source>
</reference>
<dbReference type="Proteomes" id="UP000077069">
    <property type="component" value="Unassembled WGS sequence"/>
</dbReference>
<evidence type="ECO:0000313" key="2">
    <source>
        <dbReference type="Proteomes" id="UP000077069"/>
    </source>
</evidence>